<dbReference type="Proteomes" id="UP000569914">
    <property type="component" value="Unassembled WGS sequence"/>
</dbReference>
<evidence type="ECO:0000313" key="2">
    <source>
        <dbReference type="Proteomes" id="UP000569914"/>
    </source>
</evidence>
<evidence type="ECO:0000313" key="1">
    <source>
        <dbReference type="EMBL" id="NYE72579.1"/>
    </source>
</evidence>
<keyword evidence="2" id="KW-1185">Reference proteome</keyword>
<reference evidence="1 2" key="1">
    <citation type="submission" date="2020-07" db="EMBL/GenBank/DDBJ databases">
        <title>Sequencing the genomes of 1000 actinobacteria strains.</title>
        <authorList>
            <person name="Klenk H.-P."/>
        </authorList>
    </citation>
    <scope>NUCLEOTIDE SEQUENCE [LARGE SCALE GENOMIC DNA]</scope>
    <source>
        <strain evidence="1 2">DSM 22083</strain>
    </source>
</reference>
<comment type="caution">
    <text evidence="1">The sequence shown here is derived from an EMBL/GenBank/DDBJ whole genome shotgun (WGS) entry which is preliminary data.</text>
</comment>
<sequence length="170" mass="18790">MELRSKGGLFKNYWTEDILAEVVTNLREDHPSWDGGQITAIRDGITGAMSGGRVADFVIDGSYPGPDPKDQHVHAAAMACEASYLMTVDGGFRSSTIELDDLPYEVYKPDDFFVFVDDSWPYIVRRVTAEQDKYWSAIPGSKSLAQALRDVGCPSFAVRVLQHLCQLPAA</sequence>
<protein>
    <recommendedName>
        <fullName evidence="3">PIN domain-containing protein</fullName>
    </recommendedName>
</protein>
<dbReference type="AlphaFoldDB" id="A0A7Y9I925"/>
<proteinExistence type="predicted"/>
<dbReference type="RefSeq" id="WP_218871480.1">
    <property type="nucleotide sequence ID" value="NZ_JACCBU010000001.1"/>
</dbReference>
<accession>A0A7Y9I925</accession>
<organism evidence="1 2">
    <name type="scientific">Microlunatus parietis</name>
    <dbReference type="NCBI Taxonomy" id="682979"/>
    <lineage>
        <taxon>Bacteria</taxon>
        <taxon>Bacillati</taxon>
        <taxon>Actinomycetota</taxon>
        <taxon>Actinomycetes</taxon>
        <taxon>Propionibacteriales</taxon>
        <taxon>Propionibacteriaceae</taxon>
        <taxon>Microlunatus</taxon>
    </lineage>
</organism>
<dbReference type="EMBL" id="JACCBU010000001">
    <property type="protein sequence ID" value="NYE72579.1"/>
    <property type="molecule type" value="Genomic_DNA"/>
</dbReference>
<name>A0A7Y9I925_9ACTN</name>
<evidence type="ECO:0008006" key="3">
    <source>
        <dbReference type="Google" id="ProtNLM"/>
    </source>
</evidence>
<gene>
    <name evidence="1" type="ORF">BKA15_003908</name>
</gene>